<dbReference type="Proteomes" id="UP000183287">
    <property type="component" value="Unassembled WGS sequence"/>
</dbReference>
<reference evidence="2" key="1">
    <citation type="submission" date="2016-10" db="EMBL/GenBank/DDBJ databases">
        <authorList>
            <person name="Varghese N."/>
            <person name="Submissions S."/>
        </authorList>
    </citation>
    <scope>NUCLEOTIDE SEQUENCE [LARGE SCALE GENOMIC DNA]</scope>
    <source>
        <strain evidence="2">Nm44</strain>
    </source>
</reference>
<keyword evidence="2" id="KW-1185">Reference proteome</keyword>
<accession>A0A1I4XDT2</accession>
<name>A0A1I4XDT2_9PROT</name>
<gene>
    <name evidence="1" type="ORF">SAMN05421863_11525</name>
</gene>
<dbReference type="EMBL" id="FOUB01000152">
    <property type="protein sequence ID" value="SFN24057.1"/>
    <property type="molecule type" value="Genomic_DNA"/>
</dbReference>
<sequence length="304" mass="31255">MAIDPLSTPLPNTSNMTEAQFNAAMNTFFSELANFGTQINAAIEAMNLNAVTGTSASSVAIGTGSKSFTASTGKSWVGGMFIALADTAAPSTNAMYGIVTSYNSSTGALVVNVTYVIGSGTKSSWTISQSSPTNISGSMVLLSSVTASASATVDLEATFDSTYDEYMILGTAIVPASAGQNLNCRMKLGGTYQTTGYRYHNSMPTDGSALYGASNSAAAAAISIGEGVGASLDFTMHIRNVTNATIRKLLHFHGAYMVSTGPSLALISGAGTNDNTGALTGIRFMMSSGNIASGTFRLYGIRKQ</sequence>
<dbReference type="RefSeq" id="WP_074907569.1">
    <property type="nucleotide sequence ID" value="NZ_FOUB01000152.1"/>
</dbReference>
<proteinExistence type="predicted"/>
<dbReference type="AlphaFoldDB" id="A0A1I4XDT2"/>
<organism evidence="1 2">
    <name type="scientific">Nitrosomonas communis</name>
    <dbReference type="NCBI Taxonomy" id="44574"/>
    <lineage>
        <taxon>Bacteria</taxon>
        <taxon>Pseudomonadati</taxon>
        <taxon>Pseudomonadota</taxon>
        <taxon>Betaproteobacteria</taxon>
        <taxon>Nitrosomonadales</taxon>
        <taxon>Nitrosomonadaceae</taxon>
        <taxon>Nitrosomonas</taxon>
    </lineage>
</organism>
<dbReference type="OrthoDB" id="8241180at2"/>
<protein>
    <submittedName>
        <fullName evidence="1">Uncharacterized protein</fullName>
    </submittedName>
</protein>
<evidence type="ECO:0000313" key="2">
    <source>
        <dbReference type="Proteomes" id="UP000183287"/>
    </source>
</evidence>
<evidence type="ECO:0000313" key="1">
    <source>
        <dbReference type="EMBL" id="SFN24057.1"/>
    </source>
</evidence>